<reference evidence="12 13" key="1">
    <citation type="submission" date="2018-08" db="EMBL/GenBank/DDBJ databases">
        <title>Genomic investigation of the strawberry pathogen Phytophthora fragariae indicates pathogenicity is determined by transcriptional variation in three key races.</title>
        <authorList>
            <person name="Adams T.M."/>
            <person name="Armitage A.D."/>
            <person name="Sobczyk M.K."/>
            <person name="Bates H.J."/>
            <person name="Dunwell J.M."/>
            <person name="Nellist C.F."/>
            <person name="Harrison R.J."/>
        </authorList>
    </citation>
    <scope>NUCLEOTIDE SEQUENCE [LARGE SCALE GENOMIC DNA]</scope>
    <source>
        <strain evidence="12 13">NOV-71</strain>
    </source>
</reference>
<evidence type="ECO:0000256" key="5">
    <source>
        <dbReference type="ARBA" id="ARBA00023065"/>
    </source>
</evidence>
<evidence type="ECO:0000259" key="11">
    <source>
        <dbReference type="PROSITE" id="PS50042"/>
    </source>
</evidence>
<accession>A0A6A3PZV9</accession>
<name>A0A6A3PZV9_9STRA</name>
<keyword evidence="4 10" id="KW-1133">Transmembrane helix</keyword>
<evidence type="ECO:0000256" key="10">
    <source>
        <dbReference type="SAM" id="Phobius"/>
    </source>
</evidence>
<dbReference type="InterPro" id="IPR014710">
    <property type="entry name" value="RmlC-like_jellyroll"/>
</dbReference>
<dbReference type="PROSITE" id="PS00889">
    <property type="entry name" value="CNMP_BINDING_2"/>
    <property type="match status" value="1"/>
</dbReference>
<keyword evidence="8" id="KW-0407">Ion channel</keyword>
<feature type="domain" description="Cyclic nucleotide-binding" evidence="11">
    <location>
        <begin position="356"/>
        <end position="414"/>
    </location>
</feature>
<feature type="domain" description="Cyclic nucleotide-binding" evidence="11">
    <location>
        <begin position="207"/>
        <end position="256"/>
    </location>
</feature>
<comment type="subcellular location">
    <subcellularLocation>
        <location evidence="1">Membrane</location>
        <topology evidence="1">Multi-pass membrane protein</topology>
    </subcellularLocation>
</comment>
<dbReference type="InterPro" id="IPR018490">
    <property type="entry name" value="cNMP-bd_dom_sf"/>
</dbReference>
<dbReference type="GO" id="GO:0016020">
    <property type="term" value="C:membrane"/>
    <property type="evidence" value="ECO:0007669"/>
    <property type="project" value="UniProtKB-SubCell"/>
</dbReference>
<dbReference type="Gene3D" id="1.10.287.630">
    <property type="entry name" value="Helix hairpin bin"/>
    <property type="match status" value="1"/>
</dbReference>
<evidence type="ECO:0000256" key="2">
    <source>
        <dbReference type="ARBA" id="ARBA00022448"/>
    </source>
</evidence>
<evidence type="ECO:0000256" key="4">
    <source>
        <dbReference type="ARBA" id="ARBA00022989"/>
    </source>
</evidence>
<feature type="transmembrane region" description="Helical" evidence="10">
    <location>
        <begin position="41"/>
        <end position="62"/>
    </location>
</feature>
<keyword evidence="6 10" id="KW-0472">Membrane</keyword>
<dbReference type="Gene3D" id="1.10.287.70">
    <property type="match status" value="1"/>
</dbReference>
<dbReference type="PANTHER" id="PTHR45638">
    <property type="entry name" value="CYCLIC NUCLEOTIDE-GATED CATION CHANNEL SUBUNIT A"/>
    <property type="match status" value="1"/>
</dbReference>
<dbReference type="AlphaFoldDB" id="A0A6A3PZV9"/>
<sequence length="573" mass="64904">MVLRLFRMTIERGVLLNRVTRVANHFTEWLRYSRYSHLLGIAKLTWVVLLIAHYMACFWHVVSSIEGIQTRSVGEKYAADYYYAVSLIQGQGNAGGTYEEKLFSSVAIIVGSVILAIVFGNVAMLVSNFNANETNYHRKMEVVYETMEKMDLPLRLRERVNEYYKHAWVEYEALDGNINKFQQELTHTLGIEIGLYKHMNLVVMVPFWKDCTPDFLTQIVLNLDVRVYMPDDYVVRRRETSSEMMMINRGYCKLTKPSADAYEEDANADDQAGWQEIYDLSEDDDDNSDEINSDDDGLEIFGGGMFGASIGRFTGDTNGQASDFTDVRRFRTAHGRRPSYPEGTEARKSRKYRQYLHPGQAFGEMSLLMNYKRTANIRAVTFVEMCVLSRQDFQNIISRYPEDRRRVLTAMLESCIEKNVIPLPWESILQVVSEKRRQSGKKNSFRASAIATMPAADVARILVDAIDIYVPDESIKYGFQNFDQVFVEDSSLGYADSMDGEATDSGTHLRQGSLQSGGGYSSHTSRTESTDDAASTSDLGSEPLSSAPNDGQSSHSVLLLLQTDVQRFALFNA</sequence>
<dbReference type="Gene3D" id="2.60.120.10">
    <property type="entry name" value="Jelly Rolls"/>
    <property type="match status" value="1"/>
</dbReference>
<dbReference type="GO" id="GO:0005221">
    <property type="term" value="F:intracellularly cyclic nucleotide-activated monoatomic cation channel activity"/>
    <property type="evidence" value="ECO:0007669"/>
    <property type="project" value="InterPro"/>
</dbReference>
<proteinExistence type="predicted"/>
<protein>
    <recommendedName>
        <fullName evidence="11">Cyclic nucleotide-binding domain-containing protein</fullName>
    </recommendedName>
</protein>
<dbReference type="Pfam" id="PF00027">
    <property type="entry name" value="cNMP_binding"/>
    <property type="match status" value="1"/>
</dbReference>
<feature type="region of interest" description="Disordered" evidence="9">
    <location>
        <begin position="497"/>
        <end position="553"/>
    </location>
</feature>
<dbReference type="InterPro" id="IPR018488">
    <property type="entry name" value="cNMP-bd_CS"/>
</dbReference>
<evidence type="ECO:0000256" key="1">
    <source>
        <dbReference type="ARBA" id="ARBA00004141"/>
    </source>
</evidence>
<gene>
    <name evidence="12" type="ORF">PF007_g28701</name>
</gene>
<keyword evidence="7" id="KW-1071">Ligand-gated ion channel</keyword>
<keyword evidence="5" id="KW-0406">Ion transport</keyword>
<dbReference type="SUPFAM" id="SSF81324">
    <property type="entry name" value="Voltage-gated potassium channels"/>
    <property type="match status" value="1"/>
</dbReference>
<evidence type="ECO:0000256" key="9">
    <source>
        <dbReference type="SAM" id="MobiDB-lite"/>
    </source>
</evidence>
<evidence type="ECO:0000256" key="8">
    <source>
        <dbReference type="ARBA" id="ARBA00023303"/>
    </source>
</evidence>
<comment type="caution">
    <text evidence="12">The sequence shown here is derived from an EMBL/GenBank/DDBJ whole genome shotgun (WGS) entry which is preliminary data.</text>
</comment>
<evidence type="ECO:0000256" key="3">
    <source>
        <dbReference type="ARBA" id="ARBA00022692"/>
    </source>
</evidence>
<dbReference type="PANTHER" id="PTHR45638:SF11">
    <property type="entry name" value="CYCLIC NUCLEOTIDE-GATED CATION CHANNEL SUBUNIT A"/>
    <property type="match status" value="1"/>
</dbReference>
<dbReference type="InterPro" id="IPR000595">
    <property type="entry name" value="cNMP-bd_dom"/>
</dbReference>
<evidence type="ECO:0000256" key="7">
    <source>
        <dbReference type="ARBA" id="ARBA00023286"/>
    </source>
</evidence>
<dbReference type="Proteomes" id="UP000441208">
    <property type="component" value="Unassembled WGS sequence"/>
</dbReference>
<dbReference type="CDD" id="cd00038">
    <property type="entry name" value="CAP_ED"/>
    <property type="match status" value="1"/>
</dbReference>
<dbReference type="PROSITE" id="PS50042">
    <property type="entry name" value="CNMP_BINDING_3"/>
    <property type="match status" value="2"/>
</dbReference>
<keyword evidence="3 10" id="KW-0812">Transmembrane</keyword>
<evidence type="ECO:0000313" key="12">
    <source>
        <dbReference type="EMBL" id="KAE9065859.1"/>
    </source>
</evidence>
<feature type="transmembrane region" description="Helical" evidence="10">
    <location>
        <begin position="102"/>
        <end position="129"/>
    </location>
</feature>
<dbReference type="SUPFAM" id="SSF51206">
    <property type="entry name" value="cAMP-binding domain-like"/>
    <property type="match status" value="1"/>
</dbReference>
<evidence type="ECO:0000256" key="6">
    <source>
        <dbReference type="ARBA" id="ARBA00023136"/>
    </source>
</evidence>
<feature type="compositionally biased region" description="Polar residues" evidence="9">
    <location>
        <begin position="532"/>
        <end position="553"/>
    </location>
</feature>
<organism evidence="12 13">
    <name type="scientific">Phytophthora fragariae</name>
    <dbReference type="NCBI Taxonomy" id="53985"/>
    <lineage>
        <taxon>Eukaryota</taxon>
        <taxon>Sar</taxon>
        <taxon>Stramenopiles</taxon>
        <taxon>Oomycota</taxon>
        <taxon>Peronosporomycetes</taxon>
        <taxon>Peronosporales</taxon>
        <taxon>Peronosporaceae</taxon>
        <taxon>Phytophthora</taxon>
    </lineage>
</organism>
<evidence type="ECO:0000313" key="13">
    <source>
        <dbReference type="Proteomes" id="UP000441208"/>
    </source>
</evidence>
<keyword evidence="2" id="KW-0813">Transport</keyword>
<dbReference type="EMBL" id="QXFZ01004070">
    <property type="protein sequence ID" value="KAE9065859.1"/>
    <property type="molecule type" value="Genomic_DNA"/>
</dbReference>
<dbReference type="InterPro" id="IPR050866">
    <property type="entry name" value="CNG_cation_channel"/>
</dbReference>
<dbReference type="GO" id="GO:0044877">
    <property type="term" value="F:protein-containing complex binding"/>
    <property type="evidence" value="ECO:0007669"/>
    <property type="project" value="TreeGrafter"/>
</dbReference>